<protein>
    <submittedName>
        <fullName evidence="1">Uncharacterized protein</fullName>
    </submittedName>
</protein>
<gene>
    <name evidence="1" type="ORF">LXM26_27675</name>
</gene>
<dbReference type="Proteomes" id="UP001139000">
    <property type="component" value="Unassembled WGS sequence"/>
</dbReference>
<sequence>MPFTLIKGKFHVRNYSPDGDSIRFEPDNTAFVQSLPGGRPKFNARNHVQLRLEAIDTLETHYTPPSGGGVFHQPLTLANKAMDSLLSFVGITDVEWDVLHKTVVSANDGTPGYIVTRAIEKYGRPIAFVFAGDIDKEDGASIFLTTKHLRDSYNYQALLQGYAYPTYYEGLFFDLRETLNEAVLEARDQRRELHAVDATHTGIDASSLISITQDVCIMPKLFRRLCEYMVNYGTAIGFKEKLAQSKEPVLDLVNNNFTHFDTFIEQDPDSSSIKLTRFPEQLIFDPMPARPVNTFSVLMNPEIGETLAETNINGTVPGDLLRDFLA</sequence>
<dbReference type="InterPro" id="IPR035437">
    <property type="entry name" value="SNase_OB-fold_sf"/>
</dbReference>
<evidence type="ECO:0000313" key="2">
    <source>
        <dbReference type="Proteomes" id="UP001139000"/>
    </source>
</evidence>
<proteinExistence type="predicted"/>
<dbReference type="Gene3D" id="2.40.50.90">
    <property type="match status" value="1"/>
</dbReference>
<organism evidence="1 2">
    <name type="scientific">Dyadobacter chenwenxiniae</name>
    <dbReference type="NCBI Taxonomy" id="2906456"/>
    <lineage>
        <taxon>Bacteria</taxon>
        <taxon>Pseudomonadati</taxon>
        <taxon>Bacteroidota</taxon>
        <taxon>Cytophagia</taxon>
        <taxon>Cytophagales</taxon>
        <taxon>Spirosomataceae</taxon>
        <taxon>Dyadobacter</taxon>
    </lineage>
</organism>
<reference evidence="1" key="1">
    <citation type="submission" date="2021-12" db="EMBL/GenBank/DDBJ databases">
        <title>Novel species in genus Dyadobacter.</title>
        <authorList>
            <person name="Ma C."/>
        </authorList>
    </citation>
    <scope>NUCLEOTIDE SEQUENCE</scope>
    <source>
        <strain evidence="1">LJ419</strain>
    </source>
</reference>
<evidence type="ECO:0000313" key="1">
    <source>
        <dbReference type="EMBL" id="MCF0065325.1"/>
    </source>
</evidence>
<keyword evidence="2" id="KW-1185">Reference proteome</keyword>
<comment type="caution">
    <text evidence="1">The sequence shown here is derived from an EMBL/GenBank/DDBJ whole genome shotgun (WGS) entry which is preliminary data.</text>
</comment>
<accession>A0A9X1PQ22</accession>
<dbReference type="EMBL" id="JAJTTC010000010">
    <property type="protein sequence ID" value="MCF0065325.1"/>
    <property type="molecule type" value="Genomic_DNA"/>
</dbReference>
<dbReference type="AlphaFoldDB" id="A0A9X1PQ22"/>
<name>A0A9X1PQ22_9BACT</name>
<dbReference type="RefSeq" id="WP_234658314.1">
    <property type="nucleotide sequence ID" value="NZ_CP094997.1"/>
</dbReference>
<dbReference type="SUPFAM" id="SSF50199">
    <property type="entry name" value="Staphylococcal nuclease"/>
    <property type="match status" value="1"/>
</dbReference>